<feature type="transmembrane region" description="Helical" evidence="1">
    <location>
        <begin position="687"/>
        <end position="711"/>
    </location>
</feature>
<dbReference type="AlphaFoldDB" id="A0A8J2KLM9"/>
<feature type="transmembrane region" description="Helical" evidence="1">
    <location>
        <begin position="401"/>
        <end position="423"/>
    </location>
</feature>
<keyword evidence="1" id="KW-0472">Membrane</keyword>
<dbReference type="Proteomes" id="UP000708208">
    <property type="component" value="Unassembled WGS sequence"/>
</dbReference>
<gene>
    <name evidence="3" type="ORF">AFUS01_LOCUS30662</name>
</gene>
<feature type="transmembrane region" description="Helical" evidence="1">
    <location>
        <begin position="588"/>
        <end position="609"/>
    </location>
</feature>
<comment type="caution">
    <text evidence="3">The sequence shown here is derived from an EMBL/GenBank/DDBJ whole genome shotgun (WGS) entry which is preliminary data.</text>
</comment>
<keyword evidence="1" id="KW-0812">Transmembrane</keyword>
<feature type="domain" description="DUF5077" evidence="2">
    <location>
        <begin position="17"/>
        <end position="142"/>
    </location>
</feature>
<organism evidence="3 4">
    <name type="scientific">Allacma fusca</name>
    <dbReference type="NCBI Taxonomy" id="39272"/>
    <lineage>
        <taxon>Eukaryota</taxon>
        <taxon>Metazoa</taxon>
        <taxon>Ecdysozoa</taxon>
        <taxon>Arthropoda</taxon>
        <taxon>Hexapoda</taxon>
        <taxon>Collembola</taxon>
        <taxon>Symphypleona</taxon>
        <taxon>Sminthuridae</taxon>
        <taxon>Allacma</taxon>
    </lineage>
</organism>
<evidence type="ECO:0000313" key="3">
    <source>
        <dbReference type="EMBL" id="CAG7820261.1"/>
    </source>
</evidence>
<dbReference type="Pfam" id="PF16871">
    <property type="entry name" value="DUF5077"/>
    <property type="match status" value="1"/>
</dbReference>
<keyword evidence="4" id="KW-1185">Reference proteome</keyword>
<feature type="transmembrane region" description="Helical" evidence="1">
    <location>
        <begin position="489"/>
        <end position="511"/>
    </location>
</feature>
<dbReference type="Pfam" id="PF11958">
    <property type="entry name" value="DUF3472"/>
    <property type="match status" value="1"/>
</dbReference>
<proteinExistence type="predicted"/>
<sequence>MSSSIAGAKTLSTAIGIPVCGNAFVTTVNDPDCKLEVTDDGISNWDSSTSVWSVFFRVSTVDQIFIALRLRVPNSSAFLVSGSNGNGQYSVNIETPEGKEYQVVPVGIFPITSPGYVRLDFEGLQRTGAIFADVSHVLLTYQNVNNRIIYNLAEDSYFGRRGPSVHLWFSTPNTEIEYFYNEVTVPEGFDHIGLYSMATGFTGGYFGMQVNSSTERRILFSVWSEYNSDDPSQVPKDYKVVLLRAGPDVQVREFGDEGCGAQSYFQYNWESGRTYKFLVFGKPLDSTNTIYAAWFKESEETSWRLIATFLKPKISSYLTGLYSFLENFEPDQGFLERKALFGNQLAIDSSGVWYPLVTAAFTGDATSKTGRAPTYLKTLSDQVKALETDGLNKSTNFYDNFTLIATNIAIPAMQILEILFCWAHSPAFGRFLNGFSKLEKMAIDLSNELDLPTDYLHRIRKHRNFACFSIFAFGTSLVFFYAWNVDTIVSETVGIIFAVILSGHFVFVPLIEDLKVTLSYKSLAEILYEVANYGACYSEVQNLLVFTERPWNPERRKQKMKIIRKIVLAVREQCEGACGWQQNRELMLILYSVLTITSSVYLVITTYSLKEQDDTAFRINILCAGYGSVQIARVSLKGIFAEDLGRQESQLATKIIALTTSEQNDDVAFEANLTHDMLVQNPIRISLGGIVVVNKALTLKIMSLVVTYLIVLSEYVN</sequence>
<accession>A0A8J2KLM9</accession>
<keyword evidence="1" id="KW-1133">Transmembrane helix</keyword>
<dbReference type="InterPro" id="IPR021862">
    <property type="entry name" value="DUF3472"/>
</dbReference>
<dbReference type="OrthoDB" id="7769523at2759"/>
<reference evidence="3" key="1">
    <citation type="submission" date="2021-06" db="EMBL/GenBank/DDBJ databases">
        <authorList>
            <person name="Hodson N. C."/>
            <person name="Mongue J. A."/>
            <person name="Jaron S. K."/>
        </authorList>
    </citation>
    <scope>NUCLEOTIDE SEQUENCE</scope>
</reference>
<dbReference type="InterPro" id="IPR031712">
    <property type="entry name" value="DUF5077"/>
</dbReference>
<protein>
    <recommendedName>
        <fullName evidence="2">DUF5077 domain-containing protein</fullName>
    </recommendedName>
</protein>
<dbReference type="EMBL" id="CAJVCH010473780">
    <property type="protein sequence ID" value="CAG7820261.1"/>
    <property type="molecule type" value="Genomic_DNA"/>
</dbReference>
<name>A0A8J2KLM9_9HEXA</name>
<feature type="transmembrane region" description="Helical" evidence="1">
    <location>
        <begin position="465"/>
        <end position="483"/>
    </location>
</feature>
<evidence type="ECO:0000256" key="1">
    <source>
        <dbReference type="SAM" id="Phobius"/>
    </source>
</evidence>
<evidence type="ECO:0000313" key="4">
    <source>
        <dbReference type="Proteomes" id="UP000708208"/>
    </source>
</evidence>
<evidence type="ECO:0000259" key="2">
    <source>
        <dbReference type="Pfam" id="PF16871"/>
    </source>
</evidence>